<protein>
    <submittedName>
        <fullName evidence="1">Uncharacterized protein</fullName>
    </submittedName>
</protein>
<proteinExistence type="predicted"/>
<comment type="caution">
    <text evidence="1">The sequence shown here is derived from an EMBL/GenBank/DDBJ whole genome shotgun (WGS) entry which is preliminary data.</text>
</comment>
<gene>
    <name evidence="1" type="ORF">EM932_03065</name>
</gene>
<dbReference type="EMBL" id="SRSO01000003">
    <property type="protein sequence ID" value="TGV04134.1"/>
    <property type="molecule type" value="Genomic_DNA"/>
</dbReference>
<dbReference type="Proteomes" id="UP000307602">
    <property type="component" value="Unassembled WGS sequence"/>
</dbReference>
<dbReference type="AlphaFoldDB" id="A0A4V3P563"/>
<organism evidence="1 2">
    <name type="scientific">Flavivirga rizhaonensis</name>
    <dbReference type="NCBI Taxonomy" id="2559571"/>
    <lineage>
        <taxon>Bacteria</taxon>
        <taxon>Pseudomonadati</taxon>
        <taxon>Bacteroidota</taxon>
        <taxon>Flavobacteriia</taxon>
        <taxon>Flavobacteriales</taxon>
        <taxon>Flavobacteriaceae</taxon>
        <taxon>Flavivirga</taxon>
    </lineage>
</organism>
<dbReference type="SUPFAM" id="SSF54427">
    <property type="entry name" value="NTF2-like"/>
    <property type="match status" value="1"/>
</dbReference>
<accession>A0A4V3P563</accession>
<dbReference type="InterPro" id="IPR032710">
    <property type="entry name" value="NTF2-like_dom_sf"/>
</dbReference>
<dbReference type="OrthoDB" id="2083380at2"/>
<dbReference type="Gene3D" id="3.10.450.50">
    <property type="match status" value="1"/>
</dbReference>
<evidence type="ECO:0000313" key="2">
    <source>
        <dbReference type="Proteomes" id="UP000307602"/>
    </source>
</evidence>
<sequence length="60" mass="6902">MNLFTKTGVLEILYAPKGFPNKVEGKEALHEYMKGFPEYFKVEFSSLYFRPTADPNLIIA</sequence>
<name>A0A4V3P563_9FLAO</name>
<evidence type="ECO:0000313" key="1">
    <source>
        <dbReference type="EMBL" id="TGV04134.1"/>
    </source>
</evidence>
<keyword evidence="2" id="KW-1185">Reference proteome</keyword>
<reference evidence="1 2" key="1">
    <citation type="submission" date="2019-04" db="EMBL/GenBank/DDBJ databases">
        <authorList>
            <person name="Liu A."/>
        </authorList>
    </citation>
    <scope>NUCLEOTIDE SEQUENCE [LARGE SCALE GENOMIC DNA]</scope>
    <source>
        <strain evidence="1 2">RZ03</strain>
    </source>
</reference>